<dbReference type="RefSeq" id="WP_133397680.1">
    <property type="nucleotide sequence ID" value="NZ_SNAA01000017.1"/>
</dbReference>
<organism evidence="2 3">
    <name type="scientific">Palleronia sediminis</name>
    <dbReference type="NCBI Taxonomy" id="2547833"/>
    <lineage>
        <taxon>Bacteria</taxon>
        <taxon>Pseudomonadati</taxon>
        <taxon>Pseudomonadota</taxon>
        <taxon>Alphaproteobacteria</taxon>
        <taxon>Rhodobacterales</taxon>
        <taxon>Roseobacteraceae</taxon>
        <taxon>Palleronia</taxon>
    </lineage>
</organism>
<comment type="caution">
    <text evidence="2">The sequence shown here is derived from an EMBL/GenBank/DDBJ whole genome shotgun (WGS) entry which is preliminary data.</text>
</comment>
<name>A0A4R5ZYL8_9RHOB</name>
<protein>
    <submittedName>
        <fullName evidence="2">Uncharacterized protein</fullName>
    </submittedName>
</protein>
<dbReference type="EMBL" id="SNAA01000017">
    <property type="protein sequence ID" value="TDL76311.1"/>
    <property type="molecule type" value="Genomic_DNA"/>
</dbReference>
<keyword evidence="1" id="KW-1133">Transmembrane helix</keyword>
<keyword evidence="3" id="KW-1185">Reference proteome</keyword>
<feature type="transmembrane region" description="Helical" evidence="1">
    <location>
        <begin position="21"/>
        <end position="39"/>
    </location>
</feature>
<keyword evidence="1" id="KW-0812">Transmembrane</keyword>
<keyword evidence="1" id="KW-0472">Membrane</keyword>
<dbReference type="OrthoDB" id="5525128at2"/>
<gene>
    <name evidence="2" type="ORF">E2L08_13800</name>
</gene>
<sequence>MTVSMFKKFAASQDGGISGDWVLQVGLIVALAIGVLSAVSNNQETASSGHTHYNGYTITTQFR</sequence>
<dbReference type="Proteomes" id="UP000295701">
    <property type="component" value="Unassembled WGS sequence"/>
</dbReference>
<evidence type="ECO:0000313" key="2">
    <source>
        <dbReference type="EMBL" id="TDL76311.1"/>
    </source>
</evidence>
<reference evidence="2 3" key="1">
    <citation type="submission" date="2019-03" db="EMBL/GenBank/DDBJ databases">
        <title>Primorskyibacter sp. SS33 isolated from sediments.</title>
        <authorList>
            <person name="Xunke S."/>
        </authorList>
    </citation>
    <scope>NUCLEOTIDE SEQUENCE [LARGE SCALE GENOMIC DNA]</scope>
    <source>
        <strain evidence="2 3">SS33</strain>
    </source>
</reference>
<dbReference type="AlphaFoldDB" id="A0A4R5ZYL8"/>
<proteinExistence type="predicted"/>
<accession>A0A4R5ZYL8</accession>
<evidence type="ECO:0000256" key="1">
    <source>
        <dbReference type="SAM" id="Phobius"/>
    </source>
</evidence>
<evidence type="ECO:0000313" key="3">
    <source>
        <dbReference type="Proteomes" id="UP000295701"/>
    </source>
</evidence>